<name>A0A644Z5C4_9ZZZZ</name>
<evidence type="ECO:0000259" key="1">
    <source>
        <dbReference type="Pfam" id="PF21805"/>
    </source>
</evidence>
<feature type="domain" description="Imm-5-like" evidence="1">
    <location>
        <begin position="32"/>
        <end position="165"/>
    </location>
</feature>
<dbReference type="AlphaFoldDB" id="A0A644Z5C4"/>
<reference evidence="2" key="1">
    <citation type="submission" date="2019-08" db="EMBL/GenBank/DDBJ databases">
        <authorList>
            <person name="Kucharzyk K."/>
            <person name="Murdoch R.W."/>
            <person name="Higgins S."/>
            <person name="Loffler F."/>
        </authorList>
    </citation>
    <scope>NUCLEOTIDE SEQUENCE</scope>
</reference>
<gene>
    <name evidence="2" type="ORF">SDC9_80514</name>
</gene>
<dbReference type="InterPro" id="IPR048667">
    <property type="entry name" value="Imm5-like"/>
</dbReference>
<dbReference type="Pfam" id="PF21805">
    <property type="entry name" value="Imm5_like"/>
    <property type="match status" value="1"/>
</dbReference>
<organism evidence="2">
    <name type="scientific">bioreactor metagenome</name>
    <dbReference type="NCBI Taxonomy" id="1076179"/>
    <lineage>
        <taxon>unclassified sequences</taxon>
        <taxon>metagenomes</taxon>
        <taxon>ecological metagenomes</taxon>
    </lineage>
</organism>
<sequence>MPKARNRREFMPKARKMLSDLDAPHIQSLMRLIETQNKTTLAHWAVNYAEEFILPLWNKHRPDDTRPQRALKAAREWIEGEIKLPQAKAAILECHAAAREAEGNPVAQAAARAVGQSASTIHSARHCIGLALYGAVAVAYDTLGTNSPWAQVESCAADECERMLDALRAVSVSDEPNPAKISWHC</sequence>
<evidence type="ECO:0000313" key="2">
    <source>
        <dbReference type="EMBL" id="MPM33933.1"/>
    </source>
</evidence>
<accession>A0A644Z5C4</accession>
<proteinExistence type="predicted"/>
<protein>
    <recommendedName>
        <fullName evidence="1">Imm-5-like domain-containing protein</fullName>
    </recommendedName>
</protein>
<comment type="caution">
    <text evidence="2">The sequence shown here is derived from an EMBL/GenBank/DDBJ whole genome shotgun (WGS) entry which is preliminary data.</text>
</comment>
<dbReference type="EMBL" id="VSSQ01006812">
    <property type="protein sequence ID" value="MPM33933.1"/>
    <property type="molecule type" value="Genomic_DNA"/>
</dbReference>